<dbReference type="OrthoDB" id="9802489at2"/>
<sequence length="95" mass="10729">MNFKDIHTNEKDLETKILFTPNDGKAIAIRLANQAILKEHITTVPAFLICISGETLYEDEQGKSILLKNGDFTSIEPNVKHWLKAISESHLLLLK</sequence>
<dbReference type="InterPro" id="IPR014710">
    <property type="entry name" value="RmlC-like_jellyroll"/>
</dbReference>
<dbReference type="InterPro" id="IPR011051">
    <property type="entry name" value="RmlC_Cupin_sf"/>
</dbReference>
<feature type="domain" description="Cupin type-2" evidence="1">
    <location>
        <begin position="36"/>
        <end position="92"/>
    </location>
</feature>
<dbReference type="Proteomes" id="UP000253319">
    <property type="component" value="Unassembled WGS sequence"/>
</dbReference>
<dbReference type="Gene3D" id="2.60.120.10">
    <property type="entry name" value="Jelly Rolls"/>
    <property type="match status" value="1"/>
</dbReference>
<protein>
    <recommendedName>
        <fullName evidence="1">Cupin type-2 domain-containing protein</fullName>
    </recommendedName>
</protein>
<accession>A0A365P1F3</accession>
<name>A0A365P1F3_9FLAO</name>
<dbReference type="SUPFAM" id="SSF51182">
    <property type="entry name" value="RmlC-like cupins"/>
    <property type="match status" value="1"/>
</dbReference>
<evidence type="ECO:0000313" key="2">
    <source>
        <dbReference type="EMBL" id="RBA28344.1"/>
    </source>
</evidence>
<comment type="caution">
    <text evidence="2">The sequence shown here is derived from an EMBL/GenBank/DDBJ whole genome shotgun (WGS) entry which is preliminary data.</text>
</comment>
<reference evidence="2 3" key="1">
    <citation type="submission" date="2018-06" db="EMBL/GenBank/DDBJ databases">
        <title>Flavobacterium tibetense sp. nov., isolated from a wetland YonghuCo on Tibetan Plateau.</title>
        <authorList>
            <person name="Xing P."/>
            <person name="Phurbu D."/>
            <person name="Lu H."/>
        </authorList>
    </citation>
    <scope>NUCLEOTIDE SEQUENCE [LARGE SCALE GENOMIC DNA]</scope>
    <source>
        <strain evidence="2 3">YH5</strain>
    </source>
</reference>
<gene>
    <name evidence="2" type="ORF">DPN68_07905</name>
</gene>
<organism evidence="2 3">
    <name type="scientific">Flavobacterium tibetense</name>
    <dbReference type="NCBI Taxonomy" id="2233533"/>
    <lineage>
        <taxon>Bacteria</taxon>
        <taxon>Pseudomonadati</taxon>
        <taxon>Bacteroidota</taxon>
        <taxon>Flavobacteriia</taxon>
        <taxon>Flavobacteriales</taxon>
        <taxon>Flavobacteriaceae</taxon>
        <taxon>Flavobacterium</taxon>
    </lineage>
</organism>
<dbReference type="RefSeq" id="WP_113989109.1">
    <property type="nucleotide sequence ID" value="NZ_QLST01000008.1"/>
</dbReference>
<dbReference type="EMBL" id="QLST01000008">
    <property type="protein sequence ID" value="RBA28344.1"/>
    <property type="molecule type" value="Genomic_DNA"/>
</dbReference>
<evidence type="ECO:0000313" key="3">
    <source>
        <dbReference type="Proteomes" id="UP000253319"/>
    </source>
</evidence>
<dbReference type="Pfam" id="PF07883">
    <property type="entry name" value="Cupin_2"/>
    <property type="match status" value="1"/>
</dbReference>
<keyword evidence="3" id="KW-1185">Reference proteome</keyword>
<dbReference type="InterPro" id="IPR013096">
    <property type="entry name" value="Cupin_2"/>
</dbReference>
<dbReference type="AlphaFoldDB" id="A0A365P1F3"/>
<evidence type="ECO:0000259" key="1">
    <source>
        <dbReference type="Pfam" id="PF07883"/>
    </source>
</evidence>
<proteinExistence type="predicted"/>